<evidence type="ECO:0000313" key="1">
    <source>
        <dbReference type="EMBL" id="MDV7022918.1"/>
    </source>
</evidence>
<evidence type="ECO:0000313" key="4">
    <source>
        <dbReference type="Proteomes" id="UP001187066"/>
    </source>
</evidence>
<proteinExistence type="predicted"/>
<gene>
    <name evidence="2" type="ORF">EGT71_11745</name>
    <name evidence="1" type="ORF">R4P48_09545</name>
</gene>
<sequence length="82" mass="9429">MRSSVTEKQINVYFGKNTHAYEAEAQLIADISQGLSVKRGRVSNKDLILTLIQMIECEKDVIRLDIYRNALEMIVQRTPDDM</sequence>
<dbReference type="GO" id="GO:0016301">
    <property type="term" value="F:kinase activity"/>
    <property type="evidence" value="ECO:0007669"/>
    <property type="project" value="UniProtKB-KW"/>
</dbReference>
<dbReference type="Proteomes" id="UP000275331">
    <property type="component" value="Unassembled WGS sequence"/>
</dbReference>
<dbReference type="Proteomes" id="UP001187066">
    <property type="component" value="Unassembled WGS sequence"/>
</dbReference>
<dbReference type="Pfam" id="PF10798">
    <property type="entry name" value="YmgB"/>
    <property type="match status" value="1"/>
</dbReference>
<comment type="caution">
    <text evidence="2">The sequence shown here is derived from an EMBL/GenBank/DDBJ whole genome shotgun (WGS) entry which is preliminary data.</text>
</comment>
<dbReference type="GeneID" id="84664238"/>
<evidence type="ECO:0000313" key="3">
    <source>
        <dbReference type="Proteomes" id="UP000275331"/>
    </source>
</evidence>
<dbReference type="OrthoDB" id="6628755at2"/>
<dbReference type="AlphaFoldDB" id="A0A427UYR0"/>
<dbReference type="InterPro" id="IPR024753">
    <property type="entry name" value="AriR"/>
</dbReference>
<dbReference type="RefSeq" id="WP_125293804.1">
    <property type="nucleotide sequence ID" value="NZ_CP100494.1"/>
</dbReference>
<keyword evidence="2" id="KW-0418">Kinase</keyword>
<reference evidence="2 3" key="1">
    <citation type="submission" date="2018-10" db="EMBL/GenBank/DDBJ databases">
        <title>Transmission dynamics of multidrug resistant bacteria on intensive care unit surfaces.</title>
        <authorList>
            <person name="D'Souza A.W."/>
            <person name="Potter R.F."/>
            <person name="Wallace M."/>
            <person name="Shupe A."/>
            <person name="Patel S."/>
            <person name="Sun S."/>
            <person name="Gul D."/>
            <person name="Kwon J.H."/>
            <person name="Andleeb S."/>
            <person name="Burnham C.-A.D."/>
            <person name="Dantas G."/>
        </authorList>
    </citation>
    <scope>NUCLEOTIDE SEQUENCE [LARGE SCALE GENOMIC DNA]</scope>
    <source>
        <strain evidence="2 3">AS_373</strain>
    </source>
</reference>
<organism evidence="2 3">
    <name type="scientific">Atlantibacter subterraneus</name>
    <dbReference type="NCBI Taxonomy" id="255519"/>
    <lineage>
        <taxon>Bacteria</taxon>
        <taxon>Pseudomonadati</taxon>
        <taxon>Pseudomonadota</taxon>
        <taxon>Gammaproteobacteria</taxon>
        <taxon>Enterobacterales</taxon>
        <taxon>Enterobacteriaceae</taxon>
        <taxon>Atlantibacter</taxon>
    </lineage>
</organism>
<reference evidence="1 4" key="2">
    <citation type="submission" date="2023-10" db="EMBL/GenBank/DDBJ databases">
        <authorList>
            <person name="Dale J."/>
        </authorList>
    </citation>
    <scope>NUCLEOTIDE SEQUENCE [LARGE SCALE GENOMIC DNA]</scope>
    <source>
        <strain evidence="1 4">2023EL-00970</strain>
    </source>
</reference>
<dbReference type="EMBL" id="JAWLOF010000005">
    <property type="protein sequence ID" value="MDV7022918.1"/>
    <property type="molecule type" value="Genomic_DNA"/>
</dbReference>
<keyword evidence="4" id="KW-1185">Reference proteome</keyword>
<keyword evidence="2" id="KW-0808">Transferase</keyword>
<dbReference type="EMBL" id="RHXB01000007">
    <property type="protein sequence ID" value="RSE25600.1"/>
    <property type="molecule type" value="Genomic_DNA"/>
</dbReference>
<accession>A0A427UYR0</accession>
<protein>
    <submittedName>
        <fullName evidence="1">Biofilm development regulator YmgB/AriR family protein</fullName>
    </submittedName>
    <submittedName>
        <fullName evidence="2">Histidine kinase</fullName>
    </submittedName>
</protein>
<name>A0A427UYR0_9ENTR</name>
<dbReference type="Gene3D" id="1.20.5.5260">
    <property type="match status" value="1"/>
</dbReference>
<dbReference type="GO" id="GO:0071468">
    <property type="term" value="P:cellular response to acidic pH"/>
    <property type="evidence" value="ECO:0007669"/>
    <property type="project" value="InterPro"/>
</dbReference>
<evidence type="ECO:0000313" key="2">
    <source>
        <dbReference type="EMBL" id="RSE25600.1"/>
    </source>
</evidence>